<comment type="caution">
    <text evidence="1">The sequence shown here is derived from an EMBL/GenBank/DDBJ whole genome shotgun (WGS) entry which is preliminary data.</text>
</comment>
<name>A0ABQ9FAV8_TEGGR</name>
<sequence length="74" mass="8626">MEWYISVSNLIVISGDIFITVGEKEKVFEKYNMKIKKQEKGLKDEINQEILKWGDNAFDVRLDKCHQGFDTATV</sequence>
<reference evidence="1 2" key="1">
    <citation type="submission" date="2022-12" db="EMBL/GenBank/DDBJ databases">
        <title>Chromosome-level genome of Tegillarca granosa.</title>
        <authorList>
            <person name="Kim J."/>
        </authorList>
    </citation>
    <scope>NUCLEOTIDE SEQUENCE [LARGE SCALE GENOMIC DNA]</scope>
    <source>
        <strain evidence="1">Teg-2019</strain>
        <tissue evidence="1">Adductor muscle</tissue>
    </source>
</reference>
<organism evidence="1 2">
    <name type="scientific">Tegillarca granosa</name>
    <name type="common">Malaysian cockle</name>
    <name type="synonym">Anadara granosa</name>
    <dbReference type="NCBI Taxonomy" id="220873"/>
    <lineage>
        <taxon>Eukaryota</taxon>
        <taxon>Metazoa</taxon>
        <taxon>Spiralia</taxon>
        <taxon>Lophotrochozoa</taxon>
        <taxon>Mollusca</taxon>
        <taxon>Bivalvia</taxon>
        <taxon>Autobranchia</taxon>
        <taxon>Pteriomorphia</taxon>
        <taxon>Arcoida</taxon>
        <taxon>Arcoidea</taxon>
        <taxon>Arcidae</taxon>
        <taxon>Tegillarca</taxon>
    </lineage>
</organism>
<dbReference type="Proteomes" id="UP001217089">
    <property type="component" value="Unassembled WGS sequence"/>
</dbReference>
<proteinExistence type="predicted"/>
<protein>
    <submittedName>
        <fullName evidence="1">Uncharacterized protein</fullName>
    </submittedName>
</protein>
<gene>
    <name evidence="1" type="ORF">KUTeg_008063</name>
</gene>
<accession>A0ABQ9FAV8</accession>
<dbReference type="EMBL" id="JARBDR010000342">
    <property type="protein sequence ID" value="KAJ8313502.1"/>
    <property type="molecule type" value="Genomic_DNA"/>
</dbReference>
<keyword evidence="2" id="KW-1185">Reference proteome</keyword>
<evidence type="ECO:0000313" key="1">
    <source>
        <dbReference type="EMBL" id="KAJ8313502.1"/>
    </source>
</evidence>
<evidence type="ECO:0000313" key="2">
    <source>
        <dbReference type="Proteomes" id="UP001217089"/>
    </source>
</evidence>